<feature type="domain" description="Ricin B lectin" evidence="2">
    <location>
        <begin position="88"/>
        <end position="165"/>
    </location>
</feature>
<dbReference type="OrthoDB" id="3534750at2"/>
<dbReference type="Proteomes" id="UP000070620">
    <property type="component" value="Unassembled WGS sequence"/>
</dbReference>
<evidence type="ECO:0000313" key="4">
    <source>
        <dbReference type="Proteomes" id="UP000070620"/>
    </source>
</evidence>
<keyword evidence="4" id="KW-1185">Reference proteome</keyword>
<dbReference type="SUPFAM" id="SSF50370">
    <property type="entry name" value="Ricin B-like lectins"/>
    <property type="match status" value="1"/>
</dbReference>
<dbReference type="CDD" id="cd23415">
    <property type="entry name" value="beta-trefoil_Ricin_AH"/>
    <property type="match status" value="1"/>
</dbReference>
<name>A0A136PPH2_9ACTN</name>
<dbReference type="Gene3D" id="2.80.10.50">
    <property type="match status" value="1"/>
</dbReference>
<sequence>MSTTLRAPTRVRPGRPRTAGGRRGGLRRRSALLTAALLAATVTTTSATTGVTAAGATAATAASGAAAPLAAASPTSPPVVPAAFPGGWYEFRNGQTGQCLDGNGGGDIYAHPCNGGQYQQWHWDPIYGQLRQRATNRCLQHHTAQRRVTSIWLPCVSVDTAGTAWDALPLRPGTELQFSPGNHPGWCLDSNAEFNPGSNTRKVFLSGCHIDDRGQAWRYTRL</sequence>
<organism evidence="3 4">
    <name type="scientific">Micromonospora rosaria</name>
    <dbReference type="NCBI Taxonomy" id="47874"/>
    <lineage>
        <taxon>Bacteria</taxon>
        <taxon>Bacillati</taxon>
        <taxon>Actinomycetota</taxon>
        <taxon>Actinomycetes</taxon>
        <taxon>Micromonosporales</taxon>
        <taxon>Micromonosporaceae</taxon>
        <taxon>Micromonospora</taxon>
    </lineage>
</organism>
<dbReference type="PROSITE" id="PS50231">
    <property type="entry name" value="RICIN_B_LECTIN"/>
    <property type="match status" value="1"/>
</dbReference>
<dbReference type="InterPro" id="IPR035992">
    <property type="entry name" value="Ricin_B-like_lectins"/>
</dbReference>
<evidence type="ECO:0000256" key="1">
    <source>
        <dbReference type="SAM" id="MobiDB-lite"/>
    </source>
</evidence>
<dbReference type="EMBL" id="LRQV01000074">
    <property type="protein sequence ID" value="KXK60369.1"/>
    <property type="molecule type" value="Genomic_DNA"/>
</dbReference>
<comment type="caution">
    <text evidence="3">The sequence shown here is derived from an EMBL/GenBank/DDBJ whole genome shotgun (WGS) entry which is preliminary data.</text>
</comment>
<evidence type="ECO:0000313" key="3">
    <source>
        <dbReference type="EMBL" id="KXK60369.1"/>
    </source>
</evidence>
<feature type="region of interest" description="Disordered" evidence="1">
    <location>
        <begin position="1"/>
        <end position="26"/>
    </location>
</feature>
<dbReference type="InterPro" id="IPR000772">
    <property type="entry name" value="Ricin_B_lectin"/>
</dbReference>
<dbReference type="Pfam" id="PF00652">
    <property type="entry name" value="Ricin_B_lectin"/>
    <property type="match status" value="1"/>
</dbReference>
<gene>
    <name evidence="3" type="ORF">AWW66_19285</name>
</gene>
<evidence type="ECO:0000259" key="2">
    <source>
        <dbReference type="Pfam" id="PF00652"/>
    </source>
</evidence>
<reference evidence="3 4" key="1">
    <citation type="submission" date="2016-01" db="EMBL/GenBank/DDBJ databases">
        <title>Whole genome sequence and analysis of Micromonospora rosaria DSM 803, which can produce antibacterial substance rosamicin.</title>
        <authorList>
            <person name="Yang H."/>
            <person name="He X."/>
            <person name="Zhu D."/>
        </authorList>
    </citation>
    <scope>NUCLEOTIDE SEQUENCE [LARGE SCALE GENOMIC DNA]</scope>
    <source>
        <strain evidence="3 4">DSM 803</strain>
    </source>
</reference>
<proteinExistence type="predicted"/>
<feature type="compositionally biased region" description="Low complexity" evidence="1">
    <location>
        <begin position="1"/>
        <end position="19"/>
    </location>
</feature>
<accession>A0A136PPH2</accession>
<dbReference type="InterPro" id="IPR006311">
    <property type="entry name" value="TAT_signal"/>
</dbReference>
<dbReference type="AlphaFoldDB" id="A0A136PPH2"/>
<protein>
    <recommendedName>
        <fullName evidence="2">Ricin B lectin domain-containing protein</fullName>
    </recommendedName>
</protein>
<dbReference type="RefSeq" id="WP_067368258.1">
    <property type="nucleotide sequence ID" value="NZ_JBIUBN010000004.1"/>
</dbReference>
<dbReference type="PROSITE" id="PS51318">
    <property type="entry name" value="TAT"/>
    <property type="match status" value="1"/>
</dbReference>